<gene>
    <name evidence="2" type="ORF">BDQ12DRAFT_723088</name>
</gene>
<feature type="compositionally biased region" description="Polar residues" evidence="1">
    <location>
        <begin position="130"/>
        <end position="144"/>
    </location>
</feature>
<organism evidence="2 3">
    <name type="scientific">Crucibulum laeve</name>
    <dbReference type="NCBI Taxonomy" id="68775"/>
    <lineage>
        <taxon>Eukaryota</taxon>
        <taxon>Fungi</taxon>
        <taxon>Dikarya</taxon>
        <taxon>Basidiomycota</taxon>
        <taxon>Agaricomycotina</taxon>
        <taxon>Agaricomycetes</taxon>
        <taxon>Agaricomycetidae</taxon>
        <taxon>Agaricales</taxon>
        <taxon>Agaricineae</taxon>
        <taxon>Nidulariaceae</taxon>
        <taxon>Crucibulum</taxon>
    </lineage>
</organism>
<keyword evidence="3" id="KW-1185">Reference proteome</keyword>
<evidence type="ECO:0000313" key="3">
    <source>
        <dbReference type="Proteomes" id="UP000308652"/>
    </source>
</evidence>
<dbReference type="EMBL" id="ML213602">
    <property type="protein sequence ID" value="TFK38743.1"/>
    <property type="molecule type" value="Genomic_DNA"/>
</dbReference>
<accession>A0A5C3M1Z0</accession>
<dbReference type="OrthoDB" id="3066663at2759"/>
<name>A0A5C3M1Z0_9AGAR</name>
<feature type="region of interest" description="Disordered" evidence="1">
    <location>
        <begin position="62"/>
        <end position="82"/>
    </location>
</feature>
<dbReference type="Proteomes" id="UP000308652">
    <property type="component" value="Unassembled WGS sequence"/>
</dbReference>
<protein>
    <submittedName>
        <fullName evidence="2">Uncharacterized protein</fullName>
    </submittedName>
</protein>
<feature type="compositionally biased region" description="Basic and acidic residues" evidence="1">
    <location>
        <begin position="115"/>
        <end position="125"/>
    </location>
</feature>
<sequence length="161" mass="18222">MSQSNLVVYSPTTETSVPIDAPVSFPPPIPNLVYTSTASAIANFKPSPREIISGIAPHVFEDRRRRRRPSRTPRPYWYTKHANGTKSSPLRVSAVISWDDHSIFLEPSANDEAEDIVRRKSEDGRCSMPLRTSESPSPLDTPQEQVKPRRRTFRIDIPLLK</sequence>
<feature type="region of interest" description="Disordered" evidence="1">
    <location>
        <begin position="109"/>
        <end position="161"/>
    </location>
</feature>
<dbReference type="AlphaFoldDB" id="A0A5C3M1Z0"/>
<evidence type="ECO:0000256" key="1">
    <source>
        <dbReference type="SAM" id="MobiDB-lite"/>
    </source>
</evidence>
<evidence type="ECO:0000313" key="2">
    <source>
        <dbReference type="EMBL" id="TFK38743.1"/>
    </source>
</evidence>
<reference evidence="2 3" key="1">
    <citation type="journal article" date="2019" name="Nat. Ecol. Evol.">
        <title>Megaphylogeny resolves global patterns of mushroom evolution.</title>
        <authorList>
            <person name="Varga T."/>
            <person name="Krizsan K."/>
            <person name="Foldi C."/>
            <person name="Dima B."/>
            <person name="Sanchez-Garcia M."/>
            <person name="Sanchez-Ramirez S."/>
            <person name="Szollosi G.J."/>
            <person name="Szarkandi J.G."/>
            <person name="Papp V."/>
            <person name="Albert L."/>
            <person name="Andreopoulos W."/>
            <person name="Angelini C."/>
            <person name="Antonin V."/>
            <person name="Barry K.W."/>
            <person name="Bougher N.L."/>
            <person name="Buchanan P."/>
            <person name="Buyck B."/>
            <person name="Bense V."/>
            <person name="Catcheside P."/>
            <person name="Chovatia M."/>
            <person name="Cooper J."/>
            <person name="Damon W."/>
            <person name="Desjardin D."/>
            <person name="Finy P."/>
            <person name="Geml J."/>
            <person name="Haridas S."/>
            <person name="Hughes K."/>
            <person name="Justo A."/>
            <person name="Karasinski D."/>
            <person name="Kautmanova I."/>
            <person name="Kiss B."/>
            <person name="Kocsube S."/>
            <person name="Kotiranta H."/>
            <person name="LaButti K.M."/>
            <person name="Lechner B.E."/>
            <person name="Liimatainen K."/>
            <person name="Lipzen A."/>
            <person name="Lukacs Z."/>
            <person name="Mihaltcheva S."/>
            <person name="Morgado L.N."/>
            <person name="Niskanen T."/>
            <person name="Noordeloos M.E."/>
            <person name="Ohm R.A."/>
            <person name="Ortiz-Santana B."/>
            <person name="Ovrebo C."/>
            <person name="Racz N."/>
            <person name="Riley R."/>
            <person name="Savchenko A."/>
            <person name="Shiryaev A."/>
            <person name="Soop K."/>
            <person name="Spirin V."/>
            <person name="Szebenyi C."/>
            <person name="Tomsovsky M."/>
            <person name="Tulloss R.E."/>
            <person name="Uehling J."/>
            <person name="Grigoriev I.V."/>
            <person name="Vagvolgyi C."/>
            <person name="Papp T."/>
            <person name="Martin F.M."/>
            <person name="Miettinen O."/>
            <person name="Hibbett D.S."/>
            <person name="Nagy L.G."/>
        </authorList>
    </citation>
    <scope>NUCLEOTIDE SEQUENCE [LARGE SCALE GENOMIC DNA]</scope>
    <source>
        <strain evidence="2 3">CBS 166.37</strain>
    </source>
</reference>
<proteinExistence type="predicted"/>